<organism evidence="2 3">
    <name type="scientific">Paenibacillus enshidis</name>
    <dbReference type="NCBI Taxonomy" id="1458439"/>
    <lineage>
        <taxon>Bacteria</taxon>
        <taxon>Bacillati</taxon>
        <taxon>Bacillota</taxon>
        <taxon>Bacilli</taxon>
        <taxon>Bacillales</taxon>
        <taxon>Paenibacillaceae</taxon>
        <taxon>Paenibacillus</taxon>
    </lineage>
</organism>
<evidence type="ECO:0000313" key="3">
    <source>
        <dbReference type="Proteomes" id="UP001580346"/>
    </source>
</evidence>
<accession>A0ABV5ATN2</accession>
<name>A0ABV5ATN2_9BACL</name>
<reference evidence="2 3" key="1">
    <citation type="submission" date="2024-09" db="EMBL/GenBank/DDBJ databases">
        <title>Paenibacillus zeirhizospherea sp. nov., isolated from surface of the maize (Zea mays) roots in a horticulture field, Hungary.</title>
        <authorList>
            <person name="Marton D."/>
            <person name="Farkas M."/>
            <person name="Bedics A."/>
            <person name="Toth E."/>
            <person name="Tancsics A."/>
            <person name="Boka K."/>
            <person name="Maroti G."/>
            <person name="Kriszt B."/>
            <person name="Cserhati M."/>
        </authorList>
    </citation>
    <scope>NUCLEOTIDE SEQUENCE [LARGE SCALE GENOMIC DNA]</scope>
    <source>
        <strain evidence="2 3">KCTC 33519</strain>
    </source>
</reference>
<feature type="region of interest" description="Disordered" evidence="1">
    <location>
        <begin position="34"/>
        <end position="62"/>
    </location>
</feature>
<evidence type="ECO:0000313" key="2">
    <source>
        <dbReference type="EMBL" id="MFB5267214.1"/>
    </source>
</evidence>
<gene>
    <name evidence="2" type="ORF">ACE41H_10510</name>
</gene>
<dbReference type="EMBL" id="JBHHMI010000007">
    <property type="protein sequence ID" value="MFB5267214.1"/>
    <property type="molecule type" value="Genomic_DNA"/>
</dbReference>
<protein>
    <submittedName>
        <fullName evidence="2">Uncharacterized protein</fullName>
    </submittedName>
</protein>
<dbReference type="Proteomes" id="UP001580346">
    <property type="component" value="Unassembled WGS sequence"/>
</dbReference>
<keyword evidence="3" id="KW-1185">Reference proteome</keyword>
<sequence>MKLKLSLRKKTGKKRLGYGKSLLKRRSIRRPKVRRRGLLRRKRTPKPLRRRRFLRPKQRVHPRDFTVPVETSTVPAQAPVIDSQAVGVAPGTMLPHDATAFNKGYEDAYQEGFDQGFAKGYEEGSSLSNQA</sequence>
<dbReference type="RefSeq" id="WP_375355181.1">
    <property type="nucleotide sequence ID" value="NZ_JBHHMI010000007.1"/>
</dbReference>
<proteinExistence type="predicted"/>
<feature type="compositionally biased region" description="Basic residues" evidence="1">
    <location>
        <begin position="34"/>
        <end position="60"/>
    </location>
</feature>
<comment type="caution">
    <text evidence="2">The sequence shown here is derived from an EMBL/GenBank/DDBJ whole genome shotgun (WGS) entry which is preliminary data.</text>
</comment>
<evidence type="ECO:0000256" key="1">
    <source>
        <dbReference type="SAM" id="MobiDB-lite"/>
    </source>
</evidence>